<keyword evidence="2" id="KW-1185">Reference proteome</keyword>
<sequence>MRTCCKYTALTGLRRPSPKSVIIGKIFVRILKGVAKYQKLYRTAR</sequence>
<reference evidence="1" key="1">
    <citation type="journal article" date="2021" name="Microb. Physiol.">
        <title>Proteogenomic Insights into the Physiology of Marine, Sulfate-Reducing, Filamentous Desulfonema limicola and Desulfonema magnum.</title>
        <authorList>
            <person name="Schnaars V."/>
            <person name="Wohlbrand L."/>
            <person name="Scheve S."/>
            <person name="Hinrichs C."/>
            <person name="Reinhardt R."/>
            <person name="Rabus R."/>
        </authorList>
    </citation>
    <scope>NUCLEOTIDE SEQUENCE</scope>
    <source>
        <strain evidence="1">4be13</strain>
    </source>
</reference>
<organism evidence="1 2">
    <name type="scientific">Desulfonema magnum</name>
    <dbReference type="NCBI Taxonomy" id="45655"/>
    <lineage>
        <taxon>Bacteria</taxon>
        <taxon>Pseudomonadati</taxon>
        <taxon>Thermodesulfobacteriota</taxon>
        <taxon>Desulfobacteria</taxon>
        <taxon>Desulfobacterales</taxon>
        <taxon>Desulfococcaceae</taxon>
        <taxon>Desulfonema</taxon>
    </lineage>
</organism>
<accession>A0A975GQM7</accession>
<name>A0A975GQM7_9BACT</name>
<dbReference type="AlphaFoldDB" id="A0A975GQM7"/>
<proteinExistence type="predicted"/>
<evidence type="ECO:0000313" key="2">
    <source>
        <dbReference type="Proteomes" id="UP000663722"/>
    </source>
</evidence>
<dbReference type="Proteomes" id="UP000663722">
    <property type="component" value="Chromosome"/>
</dbReference>
<gene>
    <name evidence="1" type="ORF">dnm_051610</name>
</gene>
<dbReference type="EMBL" id="CP061800">
    <property type="protein sequence ID" value="QTA89113.1"/>
    <property type="molecule type" value="Genomic_DNA"/>
</dbReference>
<protein>
    <submittedName>
        <fullName evidence="1">Uncharacterized protein</fullName>
    </submittedName>
</protein>
<evidence type="ECO:0000313" key="1">
    <source>
        <dbReference type="EMBL" id="QTA89113.1"/>
    </source>
</evidence>
<dbReference type="KEGG" id="dmm:dnm_051610"/>